<gene>
    <name evidence="1" type="ORF">Tci_918332</name>
</gene>
<comment type="caution">
    <text evidence="1">The sequence shown here is derived from an EMBL/GenBank/DDBJ whole genome shotgun (WGS) entry which is preliminary data.</text>
</comment>
<dbReference type="EMBL" id="BKCJ011672201">
    <property type="protein sequence ID" value="GFD46363.1"/>
    <property type="molecule type" value="Genomic_DNA"/>
</dbReference>
<evidence type="ECO:0000313" key="1">
    <source>
        <dbReference type="EMBL" id="GFD46363.1"/>
    </source>
</evidence>
<sequence length="84" mass="9007">VGLRSRQAENRAACYAQIGPAAVGRQLRQVLEPGGGFVQSEAPGEGEGVEGLRVKESREPADYGQLEASWPARNAHKKGLHRSI</sequence>
<proteinExistence type="predicted"/>
<protein>
    <submittedName>
        <fullName evidence="1">Uncharacterized protein</fullName>
    </submittedName>
</protein>
<feature type="non-terminal residue" evidence="1">
    <location>
        <position position="1"/>
    </location>
</feature>
<reference evidence="1" key="1">
    <citation type="journal article" date="2019" name="Sci. Rep.">
        <title>Draft genome of Tanacetum cinerariifolium, the natural source of mosquito coil.</title>
        <authorList>
            <person name="Yamashiro T."/>
            <person name="Shiraishi A."/>
            <person name="Satake H."/>
            <person name="Nakayama K."/>
        </authorList>
    </citation>
    <scope>NUCLEOTIDE SEQUENCE</scope>
</reference>
<organism evidence="1">
    <name type="scientific">Tanacetum cinerariifolium</name>
    <name type="common">Dalmatian daisy</name>
    <name type="synonym">Chrysanthemum cinerariifolium</name>
    <dbReference type="NCBI Taxonomy" id="118510"/>
    <lineage>
        <taxon>Eukaryota</taxon>
        <taxon>Viridiplantae</taxon>
        <taxon>Streptophyta</taxon>
        <taxon>Embryophyta</taxon>
        <taxon>Tracheophyta</taxon>
        <taxon>Spermatophyta</taxon>
        <taxon>Magnoliopsida</taxon>
        <taxon>eudicotyledons</taxon>
        <taxon>Gunneridae</taxon>
        <taxon>Pentapetalae</taxon>
        <taxon>asterids</taxon>
        <taxon>campanulids</taxon>
        <taxon>Asterales</taxon>
        <taxon>Asteraceae</taxon>
        <taxon>Asteroideae</taxon>
        <taxon>Anthemideae</taxon>
        <taxon>Anthemidinae</taxon>
        <taxon>Tanacetum</taxon>
    </lineage>
</organism>
<dbReference type="AlphaFoldDB" id="A0A699WHB2"/>
<accession>A0A699WHB2</accession>
<feature type="non-terminal residue" evidence="1">
    <location>
        <position position="84"/>
    </location>
</feature>
<name>A0A699WHB2_TANCI</name>